<evidence type="ECO:0000259" key="5">
    <source>
        <dbReference type="PROSITE" id="PS51790"/>
    </source>
</evidence>
<keyword evidence="2" id="KW-0560">Oxidoreductase</keyword>
<dbReference type="Proteomes" id="UP001500755">
    <property type="component" value="Unassembled WGS sequence"/>
</dbReference>
<reference evidence="6 7" key="1">
    <citation type="journal article" date="2019" name="Int. J. Syst. Evol. Microbiol.">
        <title>The Global Catalogue of Microorganisms (GCM) 10K type strain sequencing project: providing services to taxonomists for standard genome sequencing and annotation.</title>
        <authorList>
            <consortium name="The Broad Institute Genomics Platform"/>
            <consortium name="The Broad Institute Genome Sequencing Center for Infectious Disease"/>
            <person name="Wu L."/>
            <person name="Ma J."/>
        </authorList>
    </citation>
    <scope>NUCLEOTIDE SEQUENCE [LARGE SCALE GENOMIC DNA]</scope>
    <source>
        <strain evidence="6 7">JCM 14546</strain>
    </source>
</reference>
<gene>
    <name evidence="6" type="primary">msrB</name>
    <name evidence="6" type="ORF">GCM10009755_09640</name>
</gene>
<name>A0ABN2T9V8_9MICO</name>
<protein>
    <recommendedName>
        <fullName evidence="1">peptide-methionine (R)-S-oxide reductase</fullName>
        <ecNumber evidence="1">1.8.4.12</ecNumber>
    </recommendedName>
</protein>
<evidence type="ECO:0000256" key="1">
    <source>
        <dbReference type="ARBA" id="ARBA00012499"/>
    </source>
</evidence>
<comment type="catalytic activity">
    <reaction evidence="3">
        <text>L-methionyl-[protein] + [thioredoxin]-disulfide + H2O = L-methionyl-(R)-S-oxide-[protein] + [thioredoxin]-dithiol</text>
        <dbReference type="Rhea" id="RHEA:24164"/>
        <dbReference type="Rhea" id="RHEA-COMP:10698"/>
        <dbReference type="Rhea" id="RHEA-COMP:10700"/>
        <dbReference type="Rhea" id="RHEA-COMP:12313"/>
        <dbReference type="Rhea" id="RHEA-COMP:12314"/>
        <dbReference type="ChEBI" id="CHEBI:15377"/>
        <dbReference type="ChEBI" id="CHEBI:16044"/>
        <dbReference type="ChEBI" id="CHEBI:29950"/>
        <dbReference type="ChEBI" id="CHEBI:45764"/>
        <dbReference type="ChEBI" id="CHEBI:50058"/>
        <dbReference type="EC" id="1.8.4.12"/>
    </reaction>
</comment>
<proteinExistence type="predicted"/>
<dbReference type="Gene3D" id="2.170.150.20">
    <property type="entry name" value="Peptide methionine sulfoxide reductase"/>
    <property type="match status" value="1"/>
</dbReference>
<dbReference type="EMBL" id="BAAANO010000008">
    <property type="protein sequence ID" value="GAA2002823.1"/>
    <property type="molecule type" value="Genomic_DNA"/>
</dbReference>
<dbReference type="PANTHER" id="PTHR10173:SF52">
    <property type="entry name" value="METHIONINE-R-SULFOXIDE REDUCTASE B1"/>
    <property type="match status" value="1"/>
</dbReference>
<dbReference type="InterPro" id="IPR002579">
    <property type="entry name" value="Met_Sox_Rdtase_MsrB_dom"/>
</dbReference>
<evidence type="ECO:0000256" key="3">
    <source>
        <dbReference type="ARBA" id="ARBA00048488"/>
    </source>
</evidence>
<dbReference type="SUPFAM" id="SSF51316">
    <property type="entry name" value="Mss4-like"/>
    <property type="match status" value="1"/>
</dbReference>
<accession>A0ABN2T9V8</accession>
<evidence type="ECO:0000313" key="7">
    <source>
        <dbReference type="Proteomes" id="UP001500755"/>
    </source>
</evidence>
<dbReference type="PROSITE" id="PS51790">
    <property type="entry name" value="MSRB"/>
    <property type="match status" value="1"/>
</dbReference>
<sequence>MTTSHPGHVSRTDQAAPEPAARTEAEWREILSPEEYYVLREAGTERPFTGEYTDTFVEGSYRCRACGAELFRSESKFESHCGWPSFFAPLAEDRVRYIRDNTLGMERIEVRCGTCDSHLGHVFGGEGYPTPTDLRYCINSISLVLDEKPAADAPAPAEGEAPTA</sequence>
<feature type="region of interest" description="Disordered" evidence="4">
    <location>
        <begin position="1"/>
        <end position="22"/>
    </location>
</feature>
<comment type="caution">
    <text evidence="6">The sequence shown here is derived from an EMBL/GenBank/DDBJ whole genome shotgun (WGS) entry which is preliminary data.</text>
</comment>
<evidence type="ECO:0000256" key="4">
    <source>
        <dbReference type="SAM" id="MobiDB-lite"/>
    </source>
</evidence>
<dbReference type="EC" id="1.8.4.12" evidence="1"/>
<dbReference type="InterPro" id="IPR011057">
    <property type="entry name" value="Mss4-like_sf"/>
</dbReference>
<organism evidence="6 7">
    <name type="scientific">Brevibacterium samyangense</name>
    <dbReference type="NCBI Taxonomy" id="366888"/>
    <lineage>
        <taxon>Bacteria</taxon>
        <taxon>Bacillati</taxon>
        <taxon>Actinomycetota</taxon>
        <taxon>Actinomycetes</taxon>
        <taxon>Micrococcales</taxon>
        <taxon>Brevibacteriaceae</taxon>
        <taxon>Brevibacterium</taxon>
    </lineage>
</organism>
<dbReference type="NCBIfam" id="TIGR00357">
    <property type="entry name" value="peptide-methionine (R)-S-oxide reductase MsrB"/>
    <property type="match status" value="1"/>
</dbReference>
<evidence type="ECO:0000313" key="6">
    <source>
        <dbReference type="EMBL" id="GAA2002823.1"/>
    </source>
</evidence>
<evidence type="ECO:0000256" key="2">
    <source>
        <dbReference type="ARBA" id="ARBA00023002"/>
    </source>
</evidence>
<dbReference type="Pfam" id="PF01641">
    <property type="entry name" value="SelR"/>
    <property type="match status" value="1"/>
</dbReference>
<feature type="domain" description="MsrB" evidence="5">
    <location>
        <begin position="24"/>
        <end position="148"/>
    </location>
</feature>
<keyword evidence="7" id="KW-1185">Reference proteome</keyword>
<dbReference type="RefSeq" id="WP_425546652.1">
    <property type="nucleotide sequence ID" value="NZ_BAAANO010000008.1"/>
</dbReference>
<dbReference type="PANTHER" id="PTHR10173">
    <property type="entry name" value="METHIONINE SULFOXIDE REDUCTASE"/>
    <property type="match status" value="1"/>
</dbReference>
<dbReference type="InterPro" id="IPR028427">
    <property type="entry name" value="Met_Sox_Rdtase_MsrB"/>
</dbReference>